<sequence length="195" mass="22555">MNALLNKSLFLVKEHLGIFKAANNYDIYDPATNELILNCREHNLGFFSKIIRFTKYKKMTPFYLEITTVSGEKIVSMKRPTTFFRSDVEVFNEKDQLIGLFKQKFWSMGGKFEVTDQNGKPVCVLQGKWTGWEFKLSQNNKELAQVSKKWNGLGKELFTSADNYVLQINDTVPQDHKDRKLILAAVLCIDMVLKE</sequence>
<dbReference type="SUPFAM" id="SSF54518">
    <property type="entry name" value="Tubby C-terminal domain-like"/>
    <property type="match status" value="1"/>
</dbReference>
<name>A0A923MYF5_9FLAO</name>
<dbReference type="InterPro" id="IPR038595">
    <property type="entry name" value="LOR_sf"/>
</dbReference>
<proteinExistence type="predicted"/>
<protein>
    <submittedName>
        <fullName evidence="1">RNAase</fullName>
    </submittedName>
</protein>
<evidence type="ECO:0000313" key="2">
    <source>
        <dbReference type="Proteomes" id="UP000641454"/>
    </source>
</evidence>
<dbReference type="AlphaFoldDB" id="A0A923MYF5"/>
<gene>
    <name evidence="1" type="ORF">H8R25_00075</name>
</gene>
<organism evidence="1 2">
    <name type="scientific">Flavobacterium muglaense</name>
    <dbReference type="NCBI Taxonomy" id="2764716"/>
    <lineage>
        <taxon>Bacteria</taxon>
        <taxon>Pseudomonadati</taxon>
        <taxon>Bacteroidota</taxon>
        <taxon>Flavobacteriia</taxon>
        <taxon>Flavobacteriales</taxon>
        <taxon>Flavobacteriaceae</taxon>
        <taxon>Flavobacterium</taxon>
    </lineage>
</organism>
<keyword evidence="2" id="KW-1185">Reference proteome</keyword>
<dbReference type="Pfam" id="PF03803">
    <property type="entry name" value="Scramblase"/>
    <property type="match status" value="1"/>
</dbReference>
<dbReference type="Proteomes" id="UP000641454">
    <property type="component" value="Unassembled WGS sequence"/>
</dbReference>
<dbReference type="GO" id="GO:0017128">
    <property type="term" value="F:phospholipid scramblase activity"/>
    <property type="evidence" value="ECO:0007669"/>
    <property type="project" value="InterPro"/>
</dbReference>
<comment type="caution">
    <text evidence="1">The sequence shown here is derived from an EMBL/GenBank/DDBJ whole genome shotgun (WGS) entry which is preliminary data.</text>
</comment>
<reference evidence="1 2" key="1">
    <citation type="submission" date="2020-08" db="EMBL/GenBank/DDBJ databases">
        <title>Description of novel Flavobacterium F-392 isolate.</title>
        <authorList>
            <person name="Saticioglu I.B."/>
            <person name="Duman M."/>
            <person name="Altun S."/>
        </authorList>
    </citation>
    <scope>NUCLEOTIDE SEQUENCE [LARGE SCALE GENOMIC DNA]</scope>
    <source>
        <strain evidence="1 2">F-392</strain>
    </source>
</reference>
<dbReference type="PANTHER" id="PTHR23248">
    <property type="entry name" value="PHOSPHOLIPID SCRAMBLASE-RELATED"/>
    <property type="match status" value="1"/>
</dbReference>
<dbReference type="Gene3D" id="2.40.160.200">
    <property type="entry name" value="LURP1-related"/>
    <property type="match status" value="1"/>
</dbReference>
<dbReference type="RefSeq" id="WP_187016544.1">
    <property type="nucleotide sequence ID" value="NZ_JACRUK010000001.1"/>
</dbReference>
<dbReference type="InterPro" id="IPR025659">
    <property type="entry name" value="Tubby-like_C"/>
</dbReference>
<dbReference type="EMBL" id="JACRUL010000001">
    <property type="protein sequence ID" value="MBC5842840.1"/>
    <property type="molecule type" value="Genomic_DNA"/>
</dbReference>
<dbReference type="PANTHER" id="PTHR23248:SF9">
    <property type="entry name" value="PHOSPHOLIPID SCRAMBLASE"/>
    <property type="match status" value="1"/>
</dbReference>
<dbReference type="GO" id="GO:0005886">
    <property type="term" value="C:plasma membrane"/>
    <property type="evidence" value="ECO:0007669"/>
    <property type="project" value="TreeGrafter"/>
</dbReference>
<dbReference type="InterPro" id="IPR005552">
    <property type="entry name" value="Scramblase"/>
</dbReference>
<evidence type="ECO:0000313" key="1">
    <source>
        <dbReference type="EMBL" id="MBC5842840.1"/>
    </source>
</evidence>
<accession>A0A923MYF5</accession>